<comment type="caution">
    <text evidence="2">The sequence shown here is derived from an EMBL/GenBank/DDBJ whole genome shotgun (WGS) entry which is preliminary data.</text>
</comment>
<feature type="region of interest" description="Disordered" evidence="1">
    <location>
        <begin position="86"/>
        <end position="112"/>
    </location>
</feature>
<dbReference type="AlphaFoldDB" id="A0A8J2PDN7"/>
<feature type="compositionally biased region" description="Low complexity" evidence="1">
    <location>
        <begin position="99"/>
        <end position="112"/>
    </location>
</feature>
<gene>
    <name evidence="2" type="ORF">AFUS01_LOCUS21764</name>
</gene>
<keyword evidence="3" id="KW-1185">Reference proteome</keyword>
<name>A0A8J2PDN7_9HEXA</name>
<accession>A0A8J2PDN7</accession>
<evidence type="ECO:0000256" key="1">
    <source>
        <dbReference type="SAM" id="MobiDB-lite"/>
    </source>
</evidence>
<sequence>MTRLVSQHEKYCSQKSGRSLYKREVTSEPDTVCRSNGVCGWEVYDSYTRNREYYVSSSCKCTAAELCIRMEDDISISAYVYRCRSPRNKNKNKTTTRPASNASNTSNINTTS</sequence>
<proteinExistence type="predicted"/>
<evidence type="ECO:0000313" key="3">
    <source>
        <dbReference type="Proteomes" id="UP000708208"/>
    </source>
</evidence>
<protein>
    <submittedName>
        <fullName evidence="2">Uncharacterized protein</fullName>
    </submittedName>
</protein>
<reference evidence="2" key="1">
    <citation type="submission" date="2021-06" db="EMBL/GenBank/DDBJ databases">
        <authorList>
            <person name="Hodson N. C."/>
            <person name="Mongue J. A."/>
            <person name="Jaron S. K."/>
        </authorList>
    </citation>
    <scope>NUCLEOTIDE SEQUENCE</scope>
</reference>
<dbReference type="EMBL" id="CAJVCH010246687">
    <property type="protein sequence ID" value="CAG7733311.1"/>
    <property type="molecule type" value="Genomic_DNA"/>
</dbReference>
<evidence type="ECO:0000313" key="2">
    <source>
        <dbReference type="EMBL" id="CAG7733311.1"/>
    </source>
</evidence>
<dbReference type="Proteomes" id="UP000708208">
    <property type="component" value="Unassembled WGS sequence"/>
</dbReference>
<dbReference type="OrthoDB" id="6340809at2759"/>
<organism evidence="2 3">
    <name type="scientific">Allacma fusca</name>
    <dbReference type="NCBI Taxonomy" id="39272"/>
    <lineage>
        <taxon>Eukaryota</taxon>
        <taxon>Metazoa</taxon>
        <taxon>Ecdysozoa</taxon>
        <taxon>Arthropoda</taxon>
        <taxon>Hexapoda</taxon>
        <taxon>Collembola</taxon>
        <taxon>Symphypleona</taxon>
        <taxon>Sminthuridae</taxon>
        <taxon>Allacma</taxon>
    </lineage>
</organism>